<dbReference type="InterPro" id="IPR003691">
    <property type="entry name" value="FluC"/>
</dbReference>
<protein>
    <recommendedName>
        <fullName evidence="12">Fluoride-specific ion channel FluC</fullName>
    </recommendedName>
</protein>
<keyword evidence="8 12" id="KW-0472">Membrane</keyword>
<dbReference type="EMBL" id="VOPY01000001">
    <property type="protein sequence ID" value="TXC73818.1"/>
    <property type="molecule type" value="Genomic_DNA"/>
</dbReference>
<keyword evidence="5 12" id="KW-1133">Transmembrane helix</keyword>
<comment type="caution">
    <text evidence="13">The sequence shown here is derived from an EMBL/GenBank/DDBJ whole genome shotgun (WGS) entry which is preliminary data.</text>
</comment>
<dbReference type="GO" id="GO:0140114">
    <property type="term" value="P:cellular detoxification of fluoride"/>
    <property type="evidence" value="ECO:0007669"/>
    <property type="project" value="UniProtKB-UniRule"/>
</dbReference>
<evidence type="ECO:0000256" key="6">
    <source>
        <dbReference type="ARBA" id="ARBA00023053"/>
    </source>
</evidence>
<evidence type="ECO:0000256" key="11">
    <source>
        <dbReference type="ARBA" id="ARBA00035585"/>
    </source>
</evidence>
<evidence type="ECO:0000256" key="12">
    <source>
        <dbReference type="HAMAP-Rule" id="MF_00454"/>
    </source>
</evidence>
<dbReference type="PANTHER" id="PTHR28259:SF1">
    <property type="entry name" value="FLUORIDE EXPORT PROTEIN 1-RELATED"/>
    <property type="match status" value="1"/>
</dbReference>
<evidence type="ECO:0000256" key="3">
    <source>
        <dbReference type="ARBA" id="ARBA00022519"/>
    </source>
</evidence>
<evidence type="ECO:0000256" key="4">
    <source>
        <dbReference type="ARBA" id="ARBA00022692"/>
    </source>
</evidence>
<name>A0A5C6USH5_9SPHN</name>
<dbReference type="AlphaFoldDB" id="A0A5C6USH5"/>
<feature type="binding site" evidence="12">
    <location>
        <position position="80"/>
    </location>
    <ligand>
        <name>Na(+)</name>
        <dbReference type="ChEBI" id="CHEBI:29101"/>
        <note>structural</note>
    </ligand>
</feature>
<evidence type="ECO:0000313" key="14">
    <source>
        <dbReference type="Proteomes" id="UP000321129"/>
    </source>
</evidence>
<comment type="catalytic activity">
    <reaction evidence="11">
        <text>fluoride(in) = fluoride(out)</text>
        <dbReference type="Rhea" id="RHEA:76159"/>
        <dbReference type="ChEBI" id="CHEBI:17051"/>
    </reaction>
    <physiologicalReaction direction="left-to-right" evidence="11">
        <dbReference type="Rhea" id="RHEA:76160"/>
    </physiologicalReaction>
</comment>
<dbReference type="PANTHER" id="PTHR28259">
    <property type="entry name" value="FLUORIDE EXPORT PROTEIN 1-RELATED"/>
    <property type="match status" value="1"/>
</dbReference>
<keyword evidence="6 12" id="KW-0915">Sodium</keyword>
<reference evidence="13 14" key="1">
    <citation type="submission" date="2019-08" db="EMBL/GenBank/DDBJ databases">
        <title>Sphingorhabdus soil sp. nov., isolated from arctic soil.</title>
        <authorList>
            <person name="Liu Y."/>
        </authorList>
    </citation>
    <scope>NUCLEOTIDE SEQUENCE [LARGE SCALE GENOMIC DNA]</scope>
    <source>
        <strain evidence="13 14">D-2Q-5-6</strain>
    </source>
</reference>
<evidence type="ECO:0000256" key="5">
    <source>
        <dbReference type="ARBA" id="ARBA00022989"/>
    </source>
</evidence>
<organism evidence="13 14">
    <name type="scientific">Flavisphingopyxis soli</name>
    <dbReference type="NCBI Taxonomy" id="2601267"/>
    <lineage>
        <taxon>Bacteria</taxon>
        <taxon>Pseudomonadati</taxon>
        <taxon>Pseudomonadota</taxon>
        <taxon>Alphaproteobacteria</taxon>
        <taxon>Sphingomonadales</taxon>
        <taxon>Sphingopyxidaceae</taxon>
        <taxon>Flavisphingopyxis</taxon>
    </lineage>
</organism>
<dbReference type="Proteomes" id="UP000321129">
    <property type="component" value="Unassembled WGS sequence"/>
</dbReference>
<keyword evidence="9 12" id="KW-0407">Ion channel</keyword>
<feature type="binding site" evidence="12">
    <location>
        <position position="83"/>
    </location>
    <ligand>
        <name>Na(+)</name>
        <dbReference type="ChEBI" id="CHEBI:29101"/>
        <note>structural</note>
    </ligand>
</feature>
<dbReference type="GO" id="GO:0062054">
    <property type="term" value="F:fluoride channel activity"/>
    <property type="evidence" value="ECO:0007669"/>
    <property type="project" value="UniProtKB-UniRule"/>
</dbReference>
<comment type="activity regulation">
    <text evidence="12">Na(+) is not transported, but it plays an essential structural role and its presence is essential for fluoride channel function.</text>
</comment>
<dbReference type="GO" id="GO:0046872">
    <property type="term" value="F:metal ion binding"/>
    <property type="evidence" value="ECO:0007669"/>
    <property type="project" value="UniProtKB-KW"/>
</dbReference>
<evidence type="ECO:0000256" key="10">
    <source>
        <dbReference type="ARBA" id="ARBA00035120"/>
    </source>
</evidence>
<feature type="transmembrane region" description="Helical" evidence="12">
    <location>
        <begin position="102"/>
        <end position="126"/>
    </location>
</feature>
<evidence type="ECO:0000256" key="1">
    <source>
        <dbReference type="ARBA" id="ARBA00004651"/>
    </source>
</evidence>
<keyword evidence="14" id="KW-1185">Reference proteome</keyword>
<dbReference type="Pfam" id="PF02537">
    <property type="entry name" value="CRCB"/>
    <property type="match status" value="1"/>
</dbReference>
<feature type="transmembrane region" description="Helical" evidence="12">
    <location>
        <begin position="70"/>
        <end position="90"/>
    </location>
</feature>
<comment type="subcellular location">
    <subcellularLocation>
        <location evidence="1 12">Cell membrane</location>
        <topology evidence="1 12">Multi-pass membrane protein</topology>
    </subcellularLocation>
</comment>
<evidence type="ECO:0000256" key="7">
    <source>
        <dbReference type="ARBA" id="ARBA00023065"/>
    </source>
</evidence>
<evidence type="ECO:0000256" key="2">
    <source>
        <dbReference type="ARBA" id="ARBA00022475"/>
    </source>
</evidence>
<dbReference type="NCBIfam" id="NF010791">
    <property type="entry name" value="PRK14195.1"/>
    <property type="match status" value="1"/>
</dbReference>
<comment type="function">
    <text evidence="12">Fluoride-specific ion channel. Important for reducing fluoride concentration in the cell, thus reducing its toxicity.</text>
</comment>
<evidence type="ECO:0000256" key="9">
    <source>
        <dbReference type="ARBA" id="ARBA00023303"/>
    </source>
</evidence>
<dbReference type="GO" id="GO:0005886">
    <property type="term" value="C:plasma membrane"/>
    <property type="evidence" value="ECO:0007669"/>
    <property type="project" value="UniProtKB-SubCell"/>
</dbReference>
<sequence>MKPLILVMLGGGLGAGLRHLVGKLALGALGPALPWGTFAVNILGGLAMGLLVGALTRFGETGVPSQANDLRLLLGVGLLGGFTTFSAFSLEAALMIERGQLLLASGYAIGSVVASIAALFLGLALMRGIA</sequence>
<keyword evidence="3" id="KW-0997">Cell inner membrane</keyword>
<dbReference type="OrthoDB" id="9806299at2"/>
<evidence type="ECO:0000313" key="13">
    <source>
        <dbReference type="EMBL" id="TXC73818.1"/>
    </source>
</evidence>
<proteinExistence type="inferred from homology"/>
<keyword evidence="4 12" id="KW-0812">Transmembrane</keyword>
<evidence type="ECO:0000256" key="8">
    <source>
        <dbReference type="ARBA" id="ARBA00023136"/>
    </source>
</evidence>
<gene>
    <name evidence="12 13" type="primary">crcB</name>
    <name evidence="12" type="synonym">fluC</name>
    <name evidence="13" type="ORF">FSZ31_03560</name>
</gene>
<keyword evidence="12" id="KW-0813">Transport</keyword>
<dbReference type="RefSeq" id="WP_147121655.1">
    <property type="nucleotide sequence ID" value="NZ_VOPY01000001.1"/>
</dbReference>
<feature type="transmembrane region" description="Helical" evidence="12">
    <location>
        <begin position="37"/>
        <end position="58"/>
    </location>
</feature>
<keyword evidence="2 12" id="KW-1003">Cell membrane</keyword>
<accession>A0A5C6USH5</accession>
<comment type="similarity">
    <text evidence="10 12">Belongs to the fluoride channel Fluc/FEX (TC 1.A.43) family.</text>
</comment>
<dbReference type="HAMAP" id="MF_00454">
    <property type="entry name" value="FluC"/>
    <property type="match status" value="1"/>
</dbReference>
<keyword evidence="12" id="KW-0479">Metal-binding</keyword>
<keyword evidence="7 12" id="KW-0406">Ion transport</keyword>